<protein>
    <recommendedName>
        <fullName evidence="4">DUF2782 domain-containing protein</fullName>
    </recommendedName>
</protein>
<dbReference type="STRING" id="233100.SAMN05216526_1051"/>
<feature type="signal peptide" evidence="1">
    <location>
        <begin position="1"/>
        <end position="22"/>
    </location>
</feature>
<dbReference type="Gene3D" id="2.20.130.30">
    <property type="entry name" value="Protein of unknown function DUF2782"/>
    <property type="match status" value="1"/>
</dbReference>
<keyword evidence="3" id="KW-1185">Reference proteome</keyword>
<dbReference type="AlphaFoldDB" id="A0A1R3VWI6"/>
<dbReference type="EMBL" id="FTPK01000002">
    <property type="protein sequence ID" value="SIT69301.1"/>
    <property type="molecule type" value="Genomic_DNA"/>
</dbReference>
<keyword evidence="1" id="KW-0732">Signal</keyword>
<reference evidence="2 3" key="1">
    <citation type="submission" date="2017-01" db="EMBL/GenBank/DDBJ databases">
        <authorList>
            <person name="Mah S.A."/>
            <person name="Swanson W.J."/>
            <person name="Moy G.W."/>
            <person name="Vacquier V.D."/>
        </authorList>
    </citation>
    <scope>NUCLEOTIDE SEQUENCE [LARGE SCALE GENOMIC DNA]</scope>
    <source>
        <strain evidence="2 3">M9</strain>
    </source>
</reference>
<dbReference type="Pfam" id="PF11191">
    <property type="entry name" value="DUF2782"/>
    <property type="match status" value="1"/>
</dbReference>
<evidence type="ECO:0000256" key="1">
    <source>
        <dbReference type="SAM" id="SignalP"/>
    </source>
</evidence>
<dbReference type="RefSeq" id="WP_076755464.1">
    <property type="nucleotide sequence ID" value="NZ_CP023018.1"/>
</dbReference>
<organism evidence="2 3">
    <name type="scientific">Ectothiorhodosinus mongolicus</name>
    <dbReference type="NCBI Taxonomy" id="233100"/>
    <lineage>
        <taxon>Bacteria</taxon>
        <taxon>Pseudomonadati</taxon>
        <taxon>Pseudomonadota</taxon>
        <taxon>Gammaproteobacteria</taxon>
        <taxon>Chromatiales</taxon>
        <taxon>Ectothiorhodospiraceae</taxon>
        <taxon>Ectothiorhodosinus</taxon>
    </lineage>
</organism>
<feature type="chain" id="PRO_5012255447" description="DUF2782 domain-containing protein" evidence="1">
    <location>
        <begin position="23"/>
        <end position="113"/>
    </location>
</feature>
<sequence>MMKPIFVMALAFLLIVSPLALAQEQAAPPPPPMLDDSGEGLRELLEPEITIIERDGETIHEKRINGQLYMIRVVPQSGPAYYLVDLDGDGVMDVRGHELNPRLHIPAWVLFSF</sequence>
<dbReference type="InterPro" id="IPR021357">
    <property type="entry name" value="DUF2782"/>
</dbReference>
<gene>
    <name evidence="2" type="ORF">SAMN05216526_1051</name>
</gene>
<evidence type="ECO:0000313" key="3">
    <source>
        <dbReference type="Proteomes" id="UP000223759"/>
    </source>
</evidence>
<accession>A0A1R3VWI6</accession>
<name>A0A1R3VWI6_9GAMM</name>
<evidence type="ECO:0000313" key="2">
    <source>
        <dbReference type="EMBL" id="SIT69301.1"/>
    </source>
</evidence>
<dbReference type="Proteomes" id="UP000223759">
    <property type="component" value="Unassembled WGS sequence"/>
</dbReference>
<proteinExistence type="predicted"/>
<evidence type="ECO:0008006" key="4">
    <source>
        <dbReference type="Google" id="ProtNLM"/>
    </source>
</evidence>